<evidence type="ECO:0000313" key="7">
    <source>
        <dbReference type="Proteomes" id="UP000199385"/>
    </source>
</evidence>
<feature type="domain" description="HTH araC/xylS-type" evidence="5">
    <location>
        <begin position="181"/>
        <end position="287"/>
    </location>
</feature>
<keyword evidence="1" id="KW-0805">Transcription regulation</keyword>
<evidence type="ECO:0000256" key="4">
    <source>
        <dbReference type="SAM" id="MobiDB-lite"/>
    </source>
</evidence>
<dbReference type="InterPro" id="IPR050204">
    <property type="entry name" value="AraC_XylS_family_regulators"/>
</dbReference>
<keyword evidence="7" id="KW-1185">Reference proteome</keyword>
<evidence type="ECO:0000256" key="3">
    <source>
        <dbReference type="ARBA" id="ARBA00023163"/>
    </source>
</evidence>
<name>A0A1A8ZK23_9ACTN</name>
<keyword evidence="2" id="KW-0238">DNA-binding</keyword>
<dbReference type="PATRIC" id="fig|261654.4.peg.2726"/>
<dbReference type="GO" id="GO:0003700">
    <property type="term" value="F:DNA-binding transcription factor activity"/>
    <property type="evidence" value="ECO:0007669"/>
    <property type="project" value="InterPro"/>
</dbReference>
<feature type="region of interest" description="Disordered" evidence="4">
    <location>
        <begin position="225"/>
        <end position="250"/>
    </location>
</feature>
<dbReference type="GO" id="GO:0043565">
    <property type="term" value="F:sequence-specific DNA binding"/>
    <property type="evidence" value="ECO:0007669"/>
    <property type="project" value="InterPro"/>
</dbReference>
<dbReference type="SMART" id="SM00342">
    <property type="entry name" value="HTH_ARAC"/>
    <property type="match status" value="1"/>
</dbReference>
<evidence type="ECO:0000259" key="5">
    <source>
        <dbReference type="PROSITE" id="PS01124"/>
    </source>
</evidence>
<dbReference type="AlphaFoldDB" id="A0A1A8ZK23"/>
<feature type="compositionally biased region" description="Low complexity" evidence="4">
    <location>
        <begin position="226"/>
        <end position="250"/>
    </location>
</feature>
<dbReference type="Proteomes" id="UP000199385">
    <property type="component" value="Chromosome I"/>
</dbReference>
<evidence type="ECO:0000256" key="1">
    <source>
        <dbReference type="ARBA" id="ARBA00023015"/>
    </source>
</evidence>
<accession>A0A1A8ZK23</accession>
<evidence type="ECO:0000256" key="2">
    <source>
        <dbReference type="ARBA" id="ARBA00023125"/>
    </source>
</evidence>
<dbReference type="SUPFAM" id="SSF46689">
    <property type="entry name" value="Homeodomain-like"/>
    <property type="match status" value="1"/>
</dbReference>
<dbReference type="Gene3D" id="1.10.10.60">
    <property type="entry name" value="Homeodomain-like"/>
    <property type="match status" value="1"/>
</dbReference>
<organism evidence="6 7">
    <name type="scientific">Micromonospora auratinigra</name>
    <dbReference type="NCBI Taxonomy" id="261654"/>
    <lineage>
        <taxon>Bacteria</taxon>
        <taxon>Bacillati</taxon>
        <taxon>Actinomycetota</taxon>
        <taxon>Actinomycetes</taxon>
        <taxon>Micromonosporales</taxon>
        <taxon>Micromonosporaceae</taxon>
        <taxon>Micromonospora</taxon>
    </lineage>
</organism>
<dbReference type="Pfam" id="PF00165">
    <property type="entry name" value="HTH_AraC"/>
    <property type="match status" value="1"/>
</dbReference>
<dbReference type="InterPro" id="IPR009057">
    <property type="entry name" value="Homeodomain-like_sf"/>
</dbReference>
<dbReference type="RefSeq" id="WP_091663480.1">
    <property type="nucleotide sequence ID" value="NZ_LT594323.1"/>
</dbReference>
<dbReference type="PROSITE" id="PS01124">
    <property type="entry name" value="HTH_ARAC_FAMILY_2"/>
    <property type="match status" value="1"/>
</dbReference>
<dbReference type="EMBL" id="LT594323">
    <property type="protein sequence ID" value="SBT44415.1"/>
    <property type="molecule type" value="Genomic_DNA"/>
</dbReference>
<gene>
    <name evidence="6" type="ORF">GA0070611_2681</name>
</gene>
<proteinExistence type="predicted"/>
<keyword evidence="3" id="KW-0804">Transcription</keyword>
<sequence>MLTEAHVGRPDPRLRPYVEGYLGYRERVAQPLVRHEVAGAFVVLILGWGAPLDVTDRRAADRGVSGANAFLAGPFDAYCTTRTVGEGTGVQLMLTPPAARRLLGLPLGELANRVLGVDRVDDGLVRLRDELAELPDWPARFRHLDAALLRRLAVTRPVDRRLLHAWRLLDGSGGTVEVGGLADQVGWSRRHLTAVFRREFGLPPKTVARLVRFQRAYATLDRVPTAASGGSAAPGDGAVPGRPARGGAAAGPGWAELAARLGYYDQSHLIREFREYAGRTPAALRRPGSHSSNPG</sequence>
<dbReference type="PANTHER" id="PTHR46796:SF15">
    <property type="entry name" value="BLL1074 PROTEIN"/>
    <property type="match status" value="1"/>
</dbReference>
<dbReference type="InterPro" id="IPR018060">
    <property type="entry name" value="HTH_AraC"/>
</dbReference>
<dbReference type="PANTHER" id="PTHR46796">
    <property type="entry name" value="HTH-TYPE TRANSCRIPTIONAL ACTIVATOR RHAS-RELATED"/>
    <property type="match status" value="1"/>
</dbReference>
<dbReference type="OrthoDB" id="2559672at2"/>
<protein>
    <submittedName>
        <fullName evidence="6">Transcriptional regulator, AraC family</fullName>
    </submittedName>
</protein>
<reference evidence="7" key="1">
    <citation type="submission" date="2016-06" db="EMBL/GenBank/DDBJ databases">
        <authorList>
            <person name="Varghese N."/>
            <person name="Submissions Spin"/>
        </authorList>
    </citation>
    <scope>NUCLEOTIDE SEQUENCE [LARGE SCALE GENOMIC DNA]</scope>
    <source>
        <strain evidence="7">DSM 44815</strain>
    </source>
</reference>
<evidence type="ECO:0000313" key="6">
    <source>
        <dbReference type="EMBL" id="SBT44415.1"/>
    </source>
</evidence>
<dbReference type="STRING" id="261654.GA0070611_2681"/>